<keyword evidence="1" id="KW-0812">Transmembrane</keyword>
<keyword evidence="3" id="KW-1185">Reference proteome</keyword>
<protein>
    <submittedName>
        <fullName evidence="2">Uncharacterized protein</fullName>
    </submittedName>
</protein>
<feature type="transmembrane region" description="Helical" evidence="1">
    <location>
        <begin position="71"/>
        <end position="91"/>
    </location>
</feature>
<dbReference type="RefSeq" id="WP_227529717.1">
    <property type="nucleotide sequence ID" value="NZ_JAGTTM010000001.1"/>
</dbReference>
<sequence>MVRSVDHMTLPIFILTNLGDFVGFALVVTGTTLAASRSSSLGRAFMIAGSATWLVGWSWAWHAGLVFPVPFWIWAAIAALAYLSAAIAYFVHGALSAGSATVPLLLGSLGSMMPPLLSPVFIPDYTYVPFSVGAICAAVLAFFEVRRSSHGGGGSVVT</sequence>
<dbReference type="Proteomes" id="UP001139289">
    <property type="component" value="Unassembled WGS sequence"/>
</dbReference>
<reference evidence="2" key="1">
    <citation type="submission" date="2021-04" db="EMBL/GenBank/DDBJ databases">
        <title>Microbacterium tenobrionis sp. nov. and Microbacterium allomyrinae sp. nov., isolated from larvae of Tenobrio molitor and Allomyrina dichotoma, respectively.</title>
        <authorList>
            <person name="Lee S.D."/>
        </authorList>
    </citation>
    <scope>NUCLEOTIDE SEQUENCE</scope>
    <source>
        <strain evidence="2">YMB-B2</strain>
    </source>
</reference>
<keyword evidence="1" id="KW-1133">Transmembrane helix</keyword>
<name>A0A9X1RYE4_9MICO</name>
<feature type="transmembrane region" description="Helical" evidence="1">
    <location>
        <begin position="41"/>
        <end position="59"/>
    </location>
</feature>
<feature type="transmembrane region" description="Helical" evidence="1">
    <location>
        <begin position="103"/>
        <end position="122"/>
    </location>
</feature>
<organism evidence="2 3">
    <name type="scientific">Microbacterium tenebrionis</name>
    <dbReference type="NCBI Taxonomy" id="2830665"/>
    <lineage>
        <taxon>Bacteria</taxon>
        <taxon>Bacillati</taxon>
        <taxon>Actinomycetota</taxon>
        <taxon>Actinomycetes</taxon>
        <taxon>Micrococcales</taxon>
        <taxon>Microbacteriaceae</taxon>
        <taxon>Microbacterium</taxon>
    </lineage>
</organism>
<gene>
    <name evidence="2" type="ORF">KEC56_02830</name>
</gene>
<keyword evidence="1" id="KW-0472">Membrane</keyword>
<accession>A0A9X1RYE4</accession>
<proteinExistence type="predicted"/>
<evidence type="ECO:0000313" key="2">
    <source>
        <dbReference type="EMBL" id="MCC2028466.1"/>
    </source>
</evidence>
<evidence type="ECO:0000256" key="1">
    <source>
        <dbReference type="SAM" id="Phobius"/>
    </source>
</evidence>
<comment type="caution">
    <text evidence="2">The sequence shown here is derived from an EMBL/GenBank/DDBJ whole genome shotgun (WGS) entry which is preliminary data.</text>
</comment>
<dbReference type="EMBL" id="JAGTTM010000001">
    <property type="protein sequence ID" value="MCC2028466.1"/>
    <property type="molecule type" value="Genomic_DNA"/>
</dbReference>
<evidence type="ECO:0000313" key="3">
    <source>
        <dbReference type="Proteomes" id="UP001139289"/>
    </source>
</evidence>
<dbReference type="AlphaFoldDB" id="A0A9X1RYE4"/>
<feature type="transmembrane region" description="Helical" evidence="1">
    <location>
        <begin position="128"/>
        <end position="145"/>
    </location>
</feature>
<feature type="transmembrane region" description="Helical" evidence="1">
    <location>
        <begin position="12"/>
        <end position="34"/>
    </location>
</feature>